<dbReference type="GO" id="GO:0000460">
    <property type="term" value="P:maturation of 5.8S rRNA"/>
    <property type="evidence" value="ECO:0007669"/>
    <property type="project" value="TreeGrafter"/>
</dbReference>
<evidence type="ECO:0000313" key="5">
    <source>
        <dbReference type="Proteomes" id="UP000278627"/>
    </source>
</evidence>
<evidence type="ECO:0000256" key="1">
    <source>
        <dbReference type="ARBA" id="ARBA00007462"/>
    </source>
</evidence>
<evidence type="ECO:0000313" key="6">
    <source>
        <dbReference type="WBParaSite" id="BPAG_0000346401-mRNA-1"/>
    </source>
</evidence>
<dbReference type="PANTHER" id="PTHR13245">
    <property type="entry name" value="RRP15-LIKE PROTEIN"/>
    <property type="match status" value="1"/>
</dbReference>
<name>A0A0N4T5I3_BRUPA</name>
<gene>
    <name evidence="4" type="ORF">BPAG_LOCUS3433</name>
</gene>
<evidence type="ECO:0000256" key="3">
    <source>
        <dbReference type="SAM" id="MobiDB-lite"/>
    </source>
</evidence>
<comment type="similarity">
    <text evidence="1">Belongs to the RRP15 family.</text>
</comment>
<feature type="compositionally biased region" description="Basic and acidic residues" evidence="3">
    <location>
        <begin position="138"/>
        <end position="159"/>
    </location>
</feature>
<feature type="compositionally biased region" description="Low complexity" evidence="3">
    <location>
        <begin position="11"/>
        <end position="21"/>
    </location>
</feature>
<dbReference type="AlphaFoldDB" id="A0A0N4T5I3"/>
<keyword evidence="5" id="KW-1185">Reference proteome</keyword>
<dbReference type="WBParaSite" id="BPAG_0000346401-mRNA-1">
    <property type="protein sequence ID" value="BPAG_0000346401-mRNA-1"/>
    <property type="gene ID" value="BPAG_0000346401"/>
</dbReference>
<dbReference type="GO" id="GO:0000470">
    <property type="term" value="P:maturation of LSU-rRNA"/>
    <property type="evidence" value="ECO:0007669"/>
    <property type="project" value="TreeGrafter"/>
</dbReference>
<evidence type="ECO:0000256" key="2">
    <source>
        <dbReference type="ARBA" id="ARBA00017475"/>
    </source>
</evidence>
<feature type="region of interest" description="Disordered" evidence="3">
    <location>
        <begin position="1"/>
        <end position="86"/>
    </location>
</feature>
<dbReference type="Pfam" id="PF07890">
    <property type="entry name" value="Rrp15p"/>
    <property type="match status" value="1"/>
</dbReference>
<dbReference type="EMBL" id="UZAD01000979">
    <property type="protein sequence ID" value="VDN84619.1"/>
    <property type="molecule type" value="Genomic_DNA"/>
</dbReference>
<reference evidence="6" key="1">
    <citation type="submission" date="2017-02" db="UniProtKB">
        <authorList>
            <consortium name="WormBaseParasite"/>
        </authorList>
    </citation>
    <scope>IDENTIFICATION</scope>
</reference>
<protein>
    <recommendedName>
        <fullName evidence="2">RRP15-like protein</fullName>
    </recommendedName>
</protein>
<reference evidence="4 5" key="2">
    <citation type="submission" date="2018-11" db="EMBL/GenBank/DDBJ databases">
        <authorList>
            <consortium name="Pathogen Informatics"/>
        </authorList>
    </citation>
    <scope>NUCLEOTIDE SEQUENCE [LARGE SCALE GENOMIC DNA]</scope>
</reference>
<proteinExistence type="inferred from homology"/>
<feature type="compositionally biased region" description="Acidic residues" evidence="3">
    <location>
        <begin position="22"/>
        <end position="31"/>
    </location>
</feature>
<dbReference type="PANTHER" id="PTHR13245:SF14">
    <property type="entry name" value="RRP15-LIKE PROTEIN"/>
    <property type="match status" value="1"/>
</dbReference>
<evidence type="ECO:0000313" key="4">
    <source>
        <dbReference type="EMBL" id="VDN84619.1"/>
    </source>
</evidence>
<organism evidence="6">
    <name type="scientific">Brugia pahangi</name>
    <name type="common">Filarial nematode worm</name>
    <dbReference type="NCBI Taxonomy" id="6280"/>
    <lineage>
        <taxon>Eukaryota</taxon>
        <taxon>Metazoa</taxon>
        <taxon>Ecdysozoa</taxon>
        <taxon>Nematoda</taxon>
        <taxon>Chromadorea</taxon>
        <taxon>Rhabditida</taxon>
        <taxon>Spirurina</taxon>
        <taxon>Spiruromorpha</taxon>
        <taxon>Filarioidea</taxon>
        <taxon>Onchocercidae</taxon>
        <taxon>Brugia</taxon>
    </lineage>
</organism>
<sequence length="189" mass="21575">MDQLEVKEVCSTSGESFSSSCEDNDNDDDESPITQKKVDNQNTVVFDDGKQQKKKLKRTKRELRAEHSAKHKRDRMGMVLPDPVQDRERERNFVHLATKGIVQLFNAVAERQKELNNASSANKKSKKRRLHGISAESFNRKLMESKSVKDEVNDTKEDWLSDDQTAIKCETEDDLDTSGVKTEPESDSE</sequence>
<dbReference type="InterPro" id="IPR012459">
    <property type="entry name" value="Rrp15"/>
</dbReference>
<accession>A0A0N4T5I3</accession>
<feature type="compositionally biased region" description="Basic residues" evidence="3">
    <location>
        <begin position="52"/>
        <end position="61"/>
    </location>
</feature>
<dbReference type="STRING" id="6280.A0A0N4T5I3"/>
<dbReference type="Proteomes" id="UP000278627">
    <property type="component" value="Unassembled WGS sequence"/>
</dbReference>
<dbReference type="GO" id="GO:0030687">
    <property type="term" value="C:preribosome, large subunit precursor"/>
    <property type="evidence" value="ECO:0007669"/>
    <property type="project" value="TreeGrafter"/>
</dbReference>
<feature type="region of interest" description="Disordered" evidence="3">
    <location>
        <begin position="115"/>
        <end position="189"/>
    </location>
</feature>